<sequence length="92" mass="10410">MKQRRSVPREEGKRSRSNSSRLLATGGGGRKRLVATVENRGWNGAVLVETRTSSVHGRLGPWRHIHWARMRGPDSIEINVEPVNWGRAYEGH</sequence>
<gene>
    <name evidence="2" type="ORF">AKAME5_002329600</name>
</gene>
<name>A0AAD3RKK0_LATJO</name>
<protein>
    <submittedName>
        <fullName evidence="2">Phospholipase DDHD1-like protein</fullName>
    </submittedName>
</protein>
<evidence type="ECO:0000313" key="3">
    <source>
        <dbReference type="Proteomes" id="UP001279410"/>
    </source>
</evidence>
<keyword evidence="3" id="KW-1185">Reference proteome</keyword>
<reference evidence="2" key="1">
    <citation type="submission" date="2022-08" db="EMBL/GenBank/DDBJ databases">
        <title>Genome sequencing of akame (Lates japonicus).</title>
        <authorList>
            <person name="Hashiguchi Y."/>
            <person name="Takahashi H."/>
        </authorList>
    </citation>
    <scope>NUCLEOTIDE SEQUENCE</scope>
    <source>
        <strain evidence="2">Kochi</strain>
    </source>
</reference>
<evidence type="ECO:0000313" key="2">
    <source>
        <dbReference type="EMBL" id="GLD71972.1"/>
    </source>
</evidence>
<comment type="caution">
    <text evidence="2">The sequence shown here is derived from an EMBL/GenBank/DDBJ whole genome shotgun (WGS) entry which is preliminary data.</text>
</comment>
<organism evidence="2 3">
    <name type="scientific">Lates japonicus</name>
    <name type="common">Japanese lates</name>
    <dbReference type="NCBI Taxonomy" id="270547"/>
    <lineage>
        <taxon>Eukaryota</taxon>
        <taxon>Metazoa</taxon>
        <taxon>Chordata</taxon>
        <taxon>Craniata</taxon>
        <taxon>Vertebrata</taxon>
        <taxon>Euteleostomi</taxon>
        <taxon>Actinopterygii</taxon>
        <taxon>Neopterygii</taxon>
        <taxon>Teleostei</taxon>
        <taxon>Neoteleostei</taxon>
        <taxon>Acanthomorphata</taxon>
        <taxon>Carangaria</taxon>
        <taxon>Carangaria incertae sedis</taxon>
        <taxon>Centropomidae</taxon>
        <taxon>Lates</taxon>
    </lineage>
</organism>
<evidence type="ECO:0000256" key="1">
    <source>
        <dbReference type="SAM" id="MobiDB-lite"/>
    </source>
</evidence>
<dbReference type="EMBL" id="BRZM01000815">
    <property type="protein sequence ID" value="GLD71972.1"/>
    <property type="molecule type" value="Genomic_DNA"/>
</dbReference>
<feature type="region of interest" description="Disordered" evidence="1">
    <location>
        <begin position="1"/>
        <end position="30"/>
    </location>
</feature>
<dbReference type="AlphaFoldDB" id="A0AAD3RKK0"/>
<proteinExistence type="predicted"/>
<dbReference type="Proteomes" id="UP001279410">
    <property type="component" value="Unassembled WGS sequence"/>
</dbReference>
<accession>A0AAD3RKK0</accession>